<comment type="similarity">
    <text evidence="1">Belongs to the sigma-70 factor family. ECF subfamily.</text>
</comment>
<dbReference type="EMBL" id="FNGY01000003">
    <property type="protein sequence ID" value="SDM27714.1"/>
    <property type="molecule type" value="Genomic_DNA"/>
</dbReference>
<dbReference type="InterPro" id="IPR014284">
    <property type="entry name" value="RNA_pol_sigma-70_dom"/>
</dbReference>
<dbReference type="InterPro" id="IPR036388">
    <property type="entry name" value="WH-like_DNA-bd_sf"/>
</dbReference>
<dbReference type="SUPFAM" id="SSF88659">
    <property type="entry name" value="Sigma3 and sigma4 domains of RNA polymerase sigma factors"/>
    <property type="match status" value="1"/>
</dbReference>
<dbReference type="GO" id="GO:0006352">
    <property type="term" value="P:DNA-templated transcription initiation"/>
    <property type="evidence" value="ECO:0007669"/>
    <property type="project" value="InterPro"/>
</dbReference>
<evidence type="ECO:0000256" key="3">
    <source>
        <dbReference type="ARBA" id="ARBA00023082"/>
    </source>
</evidence>
<dbReference type="InterPro" id="IPR013249">
    <property type="entry name" value="RNA_pol_sigma70_r4_t2"/>
</dbReference>
<dbReference type="InterPro" id="IPR007627">
    <property type="entry name" value="RNA_pol_sigma70_r2"/>
</dbReference>
<dbReference type="PANTHER" id="PTHR43133:SF46">
    <property type="entry name" value="RNA POLYMERASE SIGMA-70 FACTOR ECF SUBFAMILY"/>
    <property type="match status" value="1"/>
</dbReference>
<organism evidence="7 8">
    <name type="scientific">Pedobacter steynii</name>
    <dbReference type="NCBI Taxonomy" id="430522"/>
    <lineage>
        <taxon>Bacteria</taxon>
        <taxon>Pseudomonadati</taxon>
        <taxon>Bacteroidota</taxon>
        <taxon>Sphingobacteriia</taxon>
        <taxon>Sphingobacteriales</taxon>
        <taxon>Sphingobacteriaceae</taxon>
        <taxon>Pedobacter</taxon>
    </lineage>
</organism>
<reference evidence="8" key="1">
    <citation type="submission" date="2016-10" db="EMBL/GenBank/DDBJ databases">
        <authorList>
            <person name="Varghese N."/>
            <person name="Submissions S."/>
        </authorList>
    </citation>
    <scope>NUCLEOTIDE SEQUENCE [LARGE SCALE GENOMIC DNA]</scope>
    <source>
        <strain evidence="8">DSM 19110</strain>
    </source>
</reference>
<evidence type="ECO:0000259" key="6">
    <source>
        <dbReference type="Pfam" id="PF08281"/>
    </source>
</evidence>
<sequence>MYSDRFAYHSLTDFELTKLLISGDSDAFIEIYNRFQALMYVYACKITMDKEEAEDIVQEVFIYLWDKRTTVILRSSLSSYLYSAVRYKFFNLLDHQKVRKDYRLSFQNFLDQGEYITDNYIREKEFSQLIEKEIAALPDKMREIFELSRKQNLSRKEISEKLNVSEKTVKNQINNALKILRGKLGFFPFLLLLINK</sequence>
<evidence type="ECO:0000256" key="1">
    <source>
        <dbReference type="ARBA" id="ARBA00010641"/>
    </source>
</evidence>
<dbReference type="CDD" id="cd06171">
    <property type="entry name" value="Sigma70_r4"/>
    <property type="match status" value="1"/>
</dbReference>
<gene>
    <name evidence="7" type="ORF">SAMN05421820_103390</name>
</gene>
<feature type="domain" description="RNA polymerase sigma-70 region 2" evidence="5">
    <location>
        <begin position="31"/>
        <end position="95"/>
    </location>
</feature>
<proteinExistence type="inferred from homology"/>
<dbReference type="InterPro" id="IPR013324">
    <property type="entry name" value="RNA_pol_sigma_r3/r4-like"/>
</dbReference>
<keyword evidence="3" id="KW-0731">Sigma factor</keyword>
<dbReference type="InterPro" id="IPR014327">
    <property type="entry name" value="RNA_pol_sigma70_bacteroid"/>
</dbReference>
<keyword evidence="2" id="KW-0805">Transcription regulation</keyword>
<dbReference type="Pfam" id="PF08281">
    <property type="entry name" value="Sigma70_r4_2"/>
    <property type="match status" value="1"/>
</dbReference>
<accession>A0A1G9RX25</accession>
<dbReference type="InterPro" id="IPR013325">
    <property type="entry name" value="RNA_pol_sigma_r2"/>
</dbReference>
<evidence type="ECO:0000313" key="7">
    <source>
        <dbReference type="EMBL" id="SDM27714.1"/>
    </source>
</evidence>
<evidence type="ECO:0000313" key="8">
    <source>
        <dbReference type="Proteomes" id="UP000183200"/>
    </source>
</evidence>
<protein>
    <submittedName>
        <fullName evidence="7">RNA polymerase sigma-70 factor, Bacteroides expansion family 1</fullName>
    </submittedName>
</protein>
<name>A0A1G9RX25_9SPHI</name>
<dbReference type="AlphaFoldDB" id="A0A1G9RX25"/>
<dbReference type="GO" id="GO:0016987">
    <property type="term" value="F:sigma factor activity"/>
    <property type="evidence" value="ECO:0007669"/>
    <property type="project" value="UniProtKB-KW"/>
</dbReference>
<feature type="domain" description="RNA polymerase sigma factor 70 region 4 type 2" evidence="6">
    <location>
        <begin position="128"/>
        <end position="179"/>
    </location>
</feature>
<evidence type="ECO:0000256" key="4">
    <source>
        <dbReference type="ARBA" id="ARBA00023163"/>
    </source>
</evidence>
<keyword evidence="8" id="KW-1185">Reference proteome</keyword>
<dbReference type="Gene3D" id="1.10.10.10">
    <property type="entry name" value="Winged helix-like DNA-binding domain superfamily/Winged helix DNA-binding domain"/>
    <property type="match status" value="1"/>
</dbReference>
<dbReference type="RefSeq" id="WP_074606068.1">
    <property type="nucleotide sequence ID" value="NZ_FNGY01000003.1"/>
</dbReference>
<dbReference type="SUPFAM" id="SSF88946">
    <property type="entry name" value="Sigma2 domain of RNA polymerase sigma factors"/>
    <property type="match status" value="1"/>
</dbReference>
<evidence type="ECO:0000259" key="5">
    <source>
        <dbReference type="Pfam" id="PF04542"/>
    </source>
</evidence>
<dbReference type="Pfam" id="PF04542">
    <property type="entry name" value="Sigma70_r2"/>
    <property type="match status" value="1"/>
</dbReference>
<dbReference type="PANTHER" id="PTHR43133">
    <property type="entry name" value="RNA POLYMERASE ECF-TYPE SIGMA FACTO"/>
    <property type="match status" value="1"/>
</dbReference>
<dbReference type="GO" id="GO:0003677">
    <property type="term" value="F:DNA binding"/>
    <property type="evidence" value="ECO:0007669"/>
    <property type="project" value="InterPro"/>
</dbReference>
<dbReference type="Gene3D" id="1.10.1740.10">
    <property type="match status" value="1"/>
</dbReference>
<dbReference type="OrthoDB" id="659569at2"/>
<dbReference type="NCBIfam" id="TIGR02937">
    <property type="entry name" value="sigma70-ECF"/>
    <property type="match status" value="1"/>
</dbReference>
<dbReference type="Proteomes" id="UP000183200">
    <property type="component" value="Unassembled WGS sequence"/>
</dbReference>
<dbReference type="InterPro" id="IPR039425">
    <property type="entry name" value="RNA_pol_sigma-70-like"/>
</dbReference>
<keyword evidence="4" id="KW-0804">Transcription</keyword>
<dbReference type="NCBIfam" id="TIGR02985">
    <property type="entry name" value="Sig70_bacteroi1"/>
    <property type="match status" value="1"/>
</dbReference>
<evidence type="ECO:0000256" key="2">
    <source>
        <dbReference type="ARBA" id="ARBA00023015"/>
    </source>
</evidence>